<reference evidence="6" key="1">
    <citation type="journal article" date="2016" name="Genome Announc.">
        <title>Draft Genome Sequence of the Syntrophic Lactate-Degrading Bacterium Tepidanaerobacter syntrophicus JLT.</title>
        <authorList>
            <person name="Matsuura N."/>
            <person name="Ohashi A."/>
            <person name="Tourlousse D.M."/>
            <person name="Sekiguchi Y."/>
        </authorList>
    </citation>
    <scope>NUCLEOTIDE SEQUENCE [LARGE SCALE GENOMIC DNA]</scope>
    <source>
        <strain evidence="6">JL</strain>
    </source>
</reference>
<feature type="coiled-coil region" evidence="4">
    <location>
        <begin position="172"/>
        <end position="219"/>
    </location>
</feature>
<evidence type="ECO:0000256" key="4">
    <source>
        <dbReference type="SAM" id="Coils"/>
    </source>
</evidence>
<feature type="domain" description="Rad50/SbcC-type AAA" evidence="5">
    <location>
        <begin position="6"/>
        <end position="293"/>
    </location>
</feature>
<dbReference type="InterPro" id="IPR027417">
    <property type="entry name" value="P-loop_NTPase"/>
</dbReference>
<keyword evidence="7" id="KW-1185">Reference proteome</keyword>
<dbReference type="GO" id="GO:0016887">
    <property type="term" value="F:ATP hydrolysis activity"/>
    <property type="evidence" value="ECO:0007669"/>
    <property type="project" value="InterPro"/>
</dbReference>
<dbReference type="PANTHER" id="PTHR32114:SF2">
    <property type="entry name" value="ABC TRANSPORTER ABCH.3"/>
    <property type="match status" value="1"/>
</dbReference>
<evidence type="ECO:0000313" key="7">
    <source>
        <dbReference type="Proteomes" id="UP000062160"/>
    </source>
</evidence>
<evidence type="ECO:0000256" key="1">
    <source>
        <dbReference type="ARBA" id="ARBA00006930"/>
    </source>
</evidence>
<organism evidence="6">
    <name type="scientific">Tepidanaerobacter syntrophicus</name>
    <dbReference type="NCBI Taxonomy" id="224999"/>
    <lineage>
        <taxon>Bacteria</taxon>
        <taxon>Bacillati</taxon>
        <taxon>Bacillota</taxon>
        <taxon>Clostridia</taxon>
        <taxon>Thermosediminibacterales</taxon>
        <taxon>Tepidanaerobacteraceae</taxon>
        <taxon>Tepidanaerobacter</taxon>
    </lineage>
</organism>
<dbReference type="EMBL" id="DF977003">
    <property type="protein sequence ID" value="GAQ26195.1"/>
    <property type="molecule type" value="Genomic_DNA"/>
</dbReference>
<dbReference type="SUPFAM" id="SSF52540">
    <property type="entry name" value="P-loop containing nucleoside triphosphate hydrolases"/>
    <property type="match status" value="1"/>
</dbReference>
<evidence type="ECO:0000259" key="5">
    <source>
        <dbReference type="Pfam" id="PF13476"/>
    </source>
</evidence>
<dbReference type="STRING" id="224999.GCA_001485475_02239"/>
<evidence type="ECO:0000313" key="6">
    <source>
        <dbReference type="EMBL" id="GAQ26195.1"/>
    </source>
</evidence>
<sequence>MGLIKSLRLINFQSHKDTKIDFDEGLTVILGQTDQGKSAIIRALKWVLYNEPRGTDFIMAGCKLCRVSLEMDDGSVIIREREGQRNRYILIQNGKEEVFEGFGNTVPLEIARAHGIPKIRIDKDAASAVNLAEQLEPPFLISESGGNRAKALGRLVGIHIIDAAQRTVLKDITNAKQNFESIQKDIESLNSQLESYKDIVELQIRISSLQDILKKLKETRAIFSILMKSRQELGELDSEIEKNTDTIKKLDFIDKVEQNITFLDALSVKCRYLKELSIKLAQNRQNEEIELHIIENMRNLPNVEEIYSYTQSLALRLSSLVKLNTSFAKITNDLNAMMRLKQRTENIFEVEEILPELEKVVESKRKLLSTLDLLKSINNQIISQKADLEKYEAAKKAGDYLETITEKSARLAALESLRASKKSVEDAIGKGYEYLKTTNEALSIMAKKYSQILQEAAICPLCLQPIDKETVKKIVSDILN</sequence>
<protein>
    <recommendedName>
        <fullName evidence="3">Nuclease SbcCD subunit C</fullName>
    </recommendedName>
</protein>
<dbReference type="RefSeq" id="WP_059034060.1">
    <property type="nucleotide sequence ID" value="NZ_BSDN01000004.1"/>
</dbReference>
<comment type="subunit">
    <text evidence="2">Heterodimer of SbcC and SbcD.</text>
</comment>
<dbReference type="Gene3D" id="3.40.50.300">
    <property type="entry name" value="P-loop containing nucleotide triphosphate hydrolases"/>
    <property type="match status" value="1"/>
</dbReference>
<evidence type="ECO:0000256" key="2">
    <source>
        <dbReference type="ARBA" id="ARBA00011322"/>
    </source>
</evidence>
<dbReference type="PANTHER" id="PTHR32114">
    <property type="entry name" value="ABC TRANSPORTER ABCH.3"/>
    <property type="match status" value="1"/>
</dbReference>
<name>A0A0U9HP83_9FIRM</name>
<dbReference type="Proteomes" id="UP000062160">
    <property type="component" value="Unassembled WGS sequence"/>
</dbReference>
<dbReference type="AlphaFoldDB" id="A0A0U9HP83"/>
<dbReference type="InterPro" id="IPR038729">
    <property type="entry name" value="Rad50/SbcC_AAA"/>
</dbReference>
<dbReference type="Pfam" id="PF13476">
    <property type="entry name" value="AAA_23"/>
    <property type="match status" value="1"/>
</dbReference>
<evidence type="ECO:0000256" key="3">
    <source>
        <dbReference type="ARBA" id="ARBA00013368"/>
    </source>
</evidence>
<comment type="similarity">
    <text evidence="1">Belongs to the SMC family. SbcC subfamily.</text>
</comment>
<gene>
    <name evidence="6" type="ORF">TSYNT_9459</name>
</gene>
<keyword evidence="4" id="KW-0175">Coiled coil</keyword>
<dbReference type="GO" id="GO:0006302">
    <property type="term" value="P:double-strand break repair"/>
    <property type="evidence" value="ECO:0007669"/>
    <property type="project" value="InterPro"/>
</dbReference>
<proteinExistence type="inferred from homology"/>
<accession>A0A0U9HP83</accession>